<feature type="transmembrane region" description="Helical" evidence="6">
    <location>
        <begin position="202"/>
        <end position="223"/>
    </location>
</feature>
<dbReference type="Proteomes" id="UP000594586">
    <property type="component" value="Chromosome"/>
</dbReference>
<organism evidence="8 9">
    <name type="scientific">Corynebacterium qintianiae</name>
    <dbReference type="NCBI Taxonomy" id="2709392"/>
    <lineage>
        <taxon>Bacteria</taxon>
        <taxon>Bacillati</taxon>
        <taxon>Actinomycetota</taxon>
        <taxon>Actinomycetes</taxon>
        <taxon>Mycobacteriales</taxon>
        <taxon>Corynebacteriaceae</taxon>
        <taxon>Corynebacterium</taxon>
    </lineage>
</organism>
<keyword evidence="9" id="KW-1185">Reference proteome</keyword>
<feature type="transmembrane region" description="Helical" evidence="6">
    <location>
        <begin position="151"/>
        <end position="171"/>
    </location>
</feature>
<evidence type="ECO:0000256" key="6">
    <source>
        <dbReference type="SAM" id="Phobius"/>
    </source>
</evidence>
<feature type="transmembrane region" description="Helical" evidence="6">
    <location>
        <begin position="54"/>
        <end position="75"/>
    </location>
</feature>
<feature type="transmembrane region" description="Helical" evidence="6">
    <location>
        <begin position="178"/>
        <end position="196"/>
    </location>
</feature>
<protein>
    <submittedName>
        <fullName evidence="8">Rhomboid family intramembrane serine protease</fullName>
    </submittedName>
</protein>
<reference evidence="8 9" key="1">
    <citation type="submission" date="2020-11" db="EMBL/GenBank/DDBJ databases">
        <title>Corynebacterium sp. MC1420.</title>
        <authorList>
            <person name="Zhou J."/>
        </authorList>
    </citation>
    <scope>NUCLEOTIDE SEQUENCE [LARGE SCALE GENOMIC DNA]</scope>
    <source>
        <strain evidence="8 9">MC1420</strain>
    </source>
</reference>
<dbReference type="GO" id="GO:0006508">
    <property type="term" value="P:proteolysis"/>
    <property type="evidence" value="ECO:0007669"/>
    <property type="project" value="UniProtKB-KW"/>
</dbReference>
<name>A0A7T0KM80_9CORY</name>
<feature type="domain" description="Peptidase S54 rhomboid" evidence="7">
    <location>
        <begin position="90"/>
        <end position="221"/>
    </location>
</feature>
<keyword evidence="8" id="KW-0645">Protease</keyword>
<sequence>MTQKNPYSVPGYGTPGYGTPGYGRPPMGGPLAPPPQQYTKSSGQKRATGFRFALGYLAVIWAVFILNAVLFGGVLNNFGIHPLDVTALPHIFAAPLLHADVNHIISNSIPGAIFCFLIGYSGSRVFWEVTLIAGVIAGLGTWFMGGIGTNHIGASGLVYGWLAYLIVRGFFNRSVQQISLGVILGFFYSGLIWGVLPGTPGVSWQGHLFGAIGGIVAGMLITSDDPPELKARREQRRALEGRRHA</sequence>
<feature type="compositionally biased region" description="Pro residues" evidence="5">
    <location>
        <begin position="27"/>
        <end position="36"/>
    </location>
</feature>
<dbReference type="AlphaFoldDB" id="A0A7T0KM80"/>
<feature type="transmembrane region" description="Helical" evidence="6">
    <location>
        <begin position="95"/>
        <end position="118"/>
    </location>
</feature>
<dbReference type="EMBL" id="CP064955">
    <property type="protein sequence ID" value="QPK82914.1"/>
    <property type="molecule type" value="Genomic_DNA"/>
</dbReference>
<keyword evidence="4 6" id="KW-0472">Membrane</keyword>
<feature type="transmembrane region" description="Helical" evidence="6">
    <location>
        <begin position="125"/>
        <end position="145"/>
    </location>
</feature>
<keyword evidence="8" id="KW-0378">Hydrolase</keyword>
<evidence type="ECO:0000256" key="5">
    <source>
        <dbReference type="SAM" id="MobiDB-lite"/>
    </source>
</evidence>
<evidence type="ECO:0000313" key="8">
    <source>
        <dbReference type="EMBL" id="QPK82914.1"/>
    </source>
</evidence>
<dbReference type="InterPro" id="IPR022764">
    <property type="entry name" value="Peptidase_S54_rhomboid_dom"/>
</dbReference>
<dbReference type="GO" id="GO:0004252">
    <property type="term" value="F:serine-type endopeptidase activity"/>
    <property type="evidence" value="ECO:0007669"/>
    <property type="project" value="InterPro"/>
</dbReference>
<accession>A0A7T0KM80</accession>
<evidence type="ECO:0000256" key="1">
    <source>
        <dbReference type="ARBA" id="ARBA00004141"/>
    </source>
</evidence>
<dbReference type="Gene3D" id="1.20.1540.10">
    <property type="entry name" value="Rhomboid-like"/>
    <property type="match status" value="1"/>
</dbReference>
<keyword evidence="3 6" id="KW-1133">Transmembrane helix</keyword>
<evidence type="ECO:0000256" key="2">
    <source>
        <dbReference type="ARBA" id="ARBA00022692"/>
    </source>
</evidence>
<evidence type="ECO:0000259" key="7">
    <source>
        <dbReference type="Pfam" id="PF01694"/>
    </source>
</evidence>
<evidence type="ECO:0000256" key="4">
    <source>
        <dbReference type="ARBA" id="ARBA00023136"/>
    </source>
</evidence>
<evidence type="ECO:0000256" key="3">
    <source>
        <dbReference type="ARBA" id="ARBA00022989"/>
    </source>
</evidence>
<feature type="region of interest" description="Disordered" evidence="5">
    <location>
        <begin position="23"/>
        <end position="42"/>
    </location>
</feature>
<dbReference type="RefSeq" id="WP_165004375.1">
    <property type="nucleotide sequence ID" value="NZ_CP064955.1"/>
</dbReference>
<proteinExistence type="predicted"/>
<comment type="subcellular location">
    <subcellularLocation>
        <location evidence="1">Membrane</location>
        <topology evidence="1">Multi-pass membrane protein</topology>
    </subcellularLocation>
</comment>
<keyword evidence="2 6" id="KW-0812">Transmembrane</keyword>
<gene>
    <name evidence="8" type="ORF">G7Y29_08635</name>
</gene>
<evidence type="ECO:0000313" key="9">
    <source>
        <dbReference type="Proteomes" id="UP000594586"/>
    </source>
</evidence>
<dbReference type="InterPro" id="IPR035952">
    <property type="entry name" value="Rhomboid-like_sf"/>
</dbReference>
<dbReference type="PANTHER" id="PTHR43066">
    <property type="entry name" value="RHOMBOID-RELATED PROTEIN"/>
    <property type="match status" value="1"/>
</dbReference>
<dbReference type="Pfam" id="PF01694">
    <property type="entry name" value="Rhomboid"/>
    <property type="match status" value="1"/>
</dbReference>
<dbReference type="SUPFAM" id="SSF144091">
    <property type="entry name" value="Rhomboid-like"/>
    <property type="match status" value="1"/>
</dbReference>
<dbReference type="KEGG" id="cqn:G7Y29_08635"/>
<dbReference type="GO" id="GO:0016020">
    <property type="term" value="C:membrane"/>
    <property type="evidence" value="ECO:0007669"/>
    <property type="project" value="UniProtKB-SubCell"/>
</dbReference>